<dbReference type="InterPro" id="IPR005135">
    <property type="entry name" value="Endo/exonuclease/phosphatase"/>
</dbReference>
<feature type="binding site" evidence="6">
    <location>
        <position position="263"/>
    </location>
    <ligand>
        <name>Mg(2+)</name>
        <dbReference type="ChEBI" id="CHEBI:18420"/>
        <label>1</label>
    </ligand>
</feature>
<feature type="active site" description="Proton acceptor" evidence="5">
    <location>
        <position position="263"/>
    </location>
</feature>
<feature type="site" description="Important for catalytic activity" evidence="7">
    <location>
        <position position="233"/>
    </location>
</feature>
<keyword evidence="2 6" id="KW-0479">Metal-binding</keyword>
<feature type="active site" description="Proton donor/acceptor" evidence="5">
    <location>
        <position position="162"/>
    </location>
</feature>
<dbReference type="GO" id="GO:0008311">
    <property type="term" value="F:double-stranded DNA 3'-5' DNA exonuclease activity"/>
    <property type="evidence" value="ECO:0007669"/>
    <property type="project" value="InterPro"/>
</dbReference>
<keyword evidence="10" id="KW-1185">Reference proteome</keyword>
<dbReference type="GO" id="GO:0004519">
    <property type="term" value="F:endonuclease activity"/>
    <property type="evidence" value="ECO:0007669"/>
    <property type="project" value="InterPro"/>
</dbReference>
<keyword evidence="4 6" id="KW-0460">Magnesium</keyword>
<dbReference type="CDD" id="cd09086">
    <property type="entry name" value="ExoIII-like_AP-endo"/>
    <property type="match status" value="1"/>
</dbReference>
<dbReference type="NCBIfam" id="TIGR00633">
    <property type="entry name" value="xth"/>
    <property type="match status" value="1"/>
</dbReference>
<dbReference type="InterPro" id="IPR020847">
    <property type="entry name" value="AP_endonuclease_F1_BS"/>
</dbReference>
<evidence type="ECO:0000256" key="3">
    <source>
        <dbReference type="ARBA" id="ARBA00022801"/>
    </source>
</evidence>
<dbReference type="GO" id="GO:0046872">
    <property type="term" value="F:metal ion binding"/>
    <property type="evidence" value="ECO:0007669"/>
    <property type="project" value="UniProtKB-KW"/>
</dbReference>
<dbReference type="PANTHER" id="PTHR43250">
    <property type="entry name" value="EXODEOXYRIBONUCLEASE III"/>
    <property type="match status" value="1"/>
</dbReference>
<proteinExistence type="inferred from homology"/>
<feature type="site" description="Interaction with DNA substrate" evidence="7">
    <location>
        <position position="263"/>
    </location>
</feature>
<dbReference type="InterPro" id="IPR037493">
    <property type="entry name" value="ExoIII-like"/>
</dbReference>
<feature type="binding site" evidence="6">
    <location>
        <position position="162"/>
    </location>
    <ligand>
        <name>Mg(2+)</name>
        <dbReference type="ChEBI" id="CHEBI:18420"/>
        <label>1</label>
    </ligand>
</feature>
<comment type="cofactor">
    <cofactor evidence="6">
        <name>Mg(2+)</name>
        <dbReference type="ChEBI" id="CHEBI:18420"/>
    </cofactor>
    <cofactor evidence="6">
        <name>Mn(2+)</name>
        <dbReference type="ChEBI" id="CHEBI:29035"/>
    </cofactor>
    <text evidence="6">Probably binds two magnesium or manganese ions per subunit.</text>
</comment>
<gene>
    <name evidence="9" type="ORF">BLTE_12160</name>
</gene>
<dbReference type="PROSITE" id="PS00726">
    <property type="entry name" value="AP_NUCLEASE_F1_1"/>
    <property type="match status" value="1"/>
</dbReference>
<dbReference type="NCBIfam" id="TIGR00195">
    <property type="entry name" value="exoDNase_III"/>
    <property type="match status" value="1"/>
</dbReference>
<evidence type="ECO:0000256" key="7">
    <source>
        <dbReference type="PIRSR" id="PIRSR604808-3"/>
    </source>
</evidence>
<feature type="binding site" evidence="6">
    <location>
        <position position="19"/>
    </location>
    <ligand>
        <name>Mg(2+)</name>
        <dbReference type="ChEBI" id="CHEBI:18420"/>
        <label>1</label>
    </ligand>
</feature>
<feature type="active site" evidence="5">
    <location>
        <position position="121"/>
    </location>
</feature>
<evidence type="ECO:0000256" key="4">
    <source>
        <dbReference type="ARBA" id="ARBA00022842"/>
    </source>
</evidence>
<dbReference type="EMBL" id="AP018907">
    <property type="protein sequence ID" value="BBF92531.1"/>
    <property type="molecule type" value="Genomic_DNA"/>
</dbReference>
<feature type="domain" description="Endonuclease/exonuclease/phosphatase" evidence="8">
    <location>
        <begin position="16"/>
        <end position="263"/>
    </location>
</feature>
<evidence type="ECO:0000313" key="9">
    <source>
        <dbReference type="EMBL" id="BBF92531.1"/>
    </source>
</evidence>
<dbReference type="InterPro" id="IPR004808">
    <property type="entry name" value="AP_endonuc_1"/>
</dbReference>
<evidence type="ECO:0000256" key="6">
    <source>
        <dbReference type="PIRSR" id="PIRSR604808-2"/>
    </source>
</evidence>
<dbReference type="SUPFAM" id="SSF56219">
    <property type="entry name" value="DNase I-like"/>
    <property type="match status" value="1"/>
</dbReference>
<evidence type="ECO:0000313" key="10">
    <source>
        <dbReference type="Proteomes" id="UP000266934"/>
    </source>
</evidence>
<dbReference type="Proteomes" id="UP000266934">
    <property type="component" value="Chromosome"/>
</dbReference>
<organism evidence="9 10">
    <name type="scientific">Blastochloris tepida</name>
    <dbReference type="NCBI Taxonomy" id="2233851"/>
    <lineage>
        <taxon>Bacteria</taxon>
        <taxon>Pseudomonadati</taxon>
        <taxon>Pseudomonadota</taxon>
        <taxon>Alphaproteobacteria</taxon>
        <taxon>Hyphomicrobiales</taxon>
        <taxon>Blastochloridaceae</taxon>
        <taxon>Blastochloris</taxon>
    </lineage>
</organism>
<evidence type="ECO:0000256" key="2">
    <source>
        <dbReference type="ARBA" id="ARBA00022723"/>
    </source>
</evidence>
<feature type="binding site" evidence="6">
    <location>
        <position position="262"/>
    </location>
    <ligand>
        <name>Mg(2+)</name>
        <dbReference type="ChEBI" id="CHEBI:18420"/>
        <label>1</label>
    </ligand>
</feature>
<comment type="similarity">
    <text evidence="1">Belongs to the DNA repair enzymes AP/ExoA family.</text>
</comment>
<dbReference type="OrthoDB" id="9803914at2"/>
<dbReference type="PROSITE" id="PS51435">
    <property type="entry name" value="AP_NUCLEASE_F1_4"/>
    <property type="match status" value="1"/>
</dbReference>
<keyword evidence="3" id="KW-0378">Hydrolase</keyword>
<dbReference type="InterPro" id="IPR036691">
    <property type="entry name" value="Endo/exonu/phosph_ase_sf"/>
</dbReference>
<dbReference type="Pfam" id="PF03372">
    <property type="entry name" value="Exo_endo_phos"/>
    <property type="match status" value="1"/>
</dbReference>
<protein>
    <submittedName>
        <fullName evidence="9">Exodeoxyribonuclease III</fullName>
    </submittedName>
</protein>
<sequence>MTETPNNGKALPVRVATWNVNSIKQRVDIVLGWLADCRPDLVALQEIKCVDDAFPRAAFEDAGYNVAVHGQKTFNGVAILSKLPFDETIVRLPGDDADEQARFLEVLVSAGGGAVRFASLYLPNGNPPDTEKYRYKLSWFDRLIAHARARLDLEEPFILAGDYNVIPTAADARDPAQWVGDALYLPQTHARFQELAGLGLTDAIRAASDDPGLYTFWDYQAGAWQKNNGIRIDHLMLSPEAADRLTACGIDKHVRALDKPSDHVPVWADLRLES</sequence>
<reference evidence="9 10" key="1">
    <citation type="submission" date="2018-08" db="EMBL/GenBank/DDBJ databases">
        <title>Complete genome sequencing of Blastochloris tepida GI.</title>
        <authorList>
            <person name="Tsukatani Y."/>
            <person name="Mori H."/>
        </authorList>
    </citation>
    <scope>NUCLEOTIDE SEQUENCE [LARGE SCALE GENOMIC DNA]</scope>
    <source>
        <strain evidence="9 10">GI</strain>
    </source>
</reference>
<evidence type="ECO:0000259" key="8">
    <source>
        <dbReference type="Pfam" id="PF03372"/>
    </source>
</evidence>
<feature type="binding site" evidence="6">
    <location>
        <position position="164"/>
    </location>
    <ligand>
        <name>Mg(2+)</name>
        <dbReference type="ChEBI" id="CHEBI:18420"/>
        <label>1</label>
    </ligand>
</feature>
<keyword evidence="6" id="KW-0464">Manganese</keyword>
<feature type="binding site" evidence="6">
    <location>
        <position position="46"/>
    </location>
    <ligand>
        <name>Mg(2+)</name>
        <dbReference type="ChEBI" id="CHEBI:18420"/>
        <label>1</label>
    </ligand>
</feature>
<dbReference type="KEGG" id="blag:BLTE_12160"/>
<dbReference type="AlphaFoldDB" id="A0A348FYZ8"/>
<evidence type="ECO:0000256" key="5">
    <source>
        <dbReference type="PIRSR" id="PIRSR604808-1"/>
    </source>
</evidence>
<name>A0A348FYZ8_9HYPH</name>
<accession>A0A348FYZ8</accession>
<dbReference type="GO" id="GO:0003677">
    <property type="term" value="F:DNA binding"/>
    <property type="evidence" value="ECO:0007669"/>
    <property type="project" value="InterPro"/>
</dbReference>
<evidence type="ECO:0000256" key="1">
    <source>
        <dbReference type="ARBA" id="ARBA00007092"/>
    </source>
</evidence>
<dbReference type="GO" id="GO:0006281">
    <property type="term" value="P:DNA repair"/>
    <property type="evidence" value="ECO:0007669"/>
    <property type="project" value="InterPro"/>
</dbReference>
<feature type="site" description="Transition state stabilizer" evidence="7">
    <location>
        <position position="164"/>
    </location>
</feature>
<dbReference type="PANTHER" id="PTHR43250:SF2">
    <property type="entry name" value="EXODEOXYRIBONUCLEASE III"/>
    <property type="match status" value="1"/>
</dbReference>
<dbReference type="RefSeq" id="WP_126398483.1">
    <property type="nucleotide sequence ID" value="NZ_AP018907.1"/>
</dbReference>
<dbReference type="Gene3D" id="3.60.10.10">
    <property type="entry name" value="Endonuclease/exonuclease/phosphatase"/>
    <property type="match status" value="1"/>
</dbReference>